<evidence type="ECO:0000313" key="3">
    <source>
        <dbReference type="Proteomes" id="UP000017861"/>
    </source>
</evidence>
<comment type="caution">
    <text evidence="2">The sequence shown here is derived from an EMBL/GenBank/DDBJ whole genome shotgun (WGS) entry which is preliminary data.</text>
</comment>
<proteinExistence type="predicted"/>
<dbReference type="VEuPathDB" id="TriTrypDB:TCDM_03981"/>
<dbReference type="EMBL" id="AYLP01000032">
    <property type="protein sequence ID" value="ESS67359.1"/>
    <property type="molecule type" value="Genomic_DNA"/>
</dbReference>
<organism evidence="2 3">
    <name type="scientific">Trypanosoma cruzi Dm28c</name>
    <dbReference type="NCBI Taxonomy" id="1416333"/>
    <lineage>
        <taxon>Eukaryota</taxon>
        <taxon>Discoba</taxon>
        <taxon>Euglenozoa</taxon>
        <taxon>Kinetoplastea</taxon>
        <taxon>Metakinetoplastina</taxon>
        <taxon>Trypanosomatida</taxon>
        <taxon>Trypanosomatidae</taxon>
        <taxon>Trypanosoma</taxon>
        <taxon>Schizotrypanum</taxon>
    </lineage>
</organism>
<feature type="compositionally biased region" description="Basic and acidic residues" evidence="1">
    <location>
        <begin position="210"/>
        <end position="226"/>
    </location>
</feature>
<feature type="region of interest" description="Disordered" evidence="1">
    <location>
        <begin position="203"/>
        <end position="234"/>
    </location>
</feature>
<evidence type="ECO:0000313" key="2">
    <source>
        <dbReference type="EMBL" id="ESS67359.1"/>
    </source>
</evidence>
<dbReference type="Proteomes" id="UP000017861">
    <property type="component" value="Unassembled WGS sequence"/>
</dbReference>
<dbReference type="AlphaFoldDB" id="V5BHX9"/>
<name>V5BHX9_TRYCR</name>
<evidence type="ECO:0000256" key="1">
    <source>
        <dbReference type="SAM" id="MobiDB-lite"/>
    </source>
</evidence>
<protein>
    <submittedName>
        <fullName evidence="2">Uncharacterized protein</fullName>
    </submittedName>
</protein>
<gene>
    <name evidence="2" type="ORF">TCDM_03981</name>
</gene>
<dbReference type="OrthoDB" id="272743at2759"/>
<sequence>MRIDKLTHTSAGSRQRYGGHRMEFLVKALQLQHSRCEVYQLWDAKFHLALSGALSAVDLQTILTNTIVAAFQQVSSSLRQLQDIIRVEEKEAAEDGDLRQFLVAWIDRVQRLEQEHYHTSVRLSQQIAEHGKAVSLTQRETRETATIPEDDLHSIHAKAATTESPDLCASLHDAELCSLRRLVPLTSQKAFTFVSCCDATALSSDDDDDVGKQENMETNENGEKATNDATDDEENEQVSFEFKSGVMVPYAPKKVGGVVWHSTRRCCRSGRRSGVSCSSCRTGRKNYRRRWQARPQSSEKDVLYTPFPFVCLFLFTSVCA</sequence>
<reference evidence="2 3" key="1">
    <citation type="journal article" date="2014" name="Genome Announc.">
        <title>Trypanosoma cruzi Clone Dm28c Draft Genome Sequence.</title>
        <authorList>
            <person name="Grisard E.C."/>
            <person name="Teixeira S.M."/>
            <person name="de Almeida L.G."/>
            <person name="Stoco P.H."/>
            <person name="Gerber A.L."/>
            <person name="Talavera-Lopez C."/>
            <person name="Lima O.C."/>
            <person name="Andersson B."/>
            <person name="de Vasconcelos A.T."/>
        </authorList>
    </citation>
    <scope>NUCLEOTIDE SEQUENCE [LARGE SCALE GENOMIC DNA]</scope>
    <source>
        <strain evidence="2 3">Dm28c</strain>
    </source>
</reference>
<accession>V5BHX9</accession>